<feature type="compositionally biased region" description="Polar residues" evidence="9">
    <location>
        <begin position="270"/>
        <end position="282"/>
    </location>
</feature>
<evidence type="ECO:0000256" key="3">
    <source>
        <dbReference type="ARBA" id="ARBA00022658"/>
    </source>
</evidence>
<feature type="compositionally biased region" description="Polar residues" evidence="9">
    <location>
        <begin position="99"/>
        <end position="117"/>
    </location>
</feature>
<dbReference type="CDD" id="cd00160">
    <property type="entry name" value="RhoGEF"/>
    <property type="match status" value="1"/>
</dbReference>
<gene>
    <name evidence="13" type="ORF">KUTeg_020638</name>
</gene>
<dbReference type="EMBL" id="JARBDR010000918">
    <property type="protein sequence ID" value="KAJ8301651.1"/>
    <property type="molecule type" value="Genomic_DNA"/>
</dbReference>
<reference evidence="13 14" key="1">
    <citation type="submission" date="2022-12" db="EMBL/GenBank/DDBJ databases">
        <title>Chromosome-level genome of Tegillarca granosa.</title>
        <authorList>
            <person name="Kim J."/>
        </authorList>
    </citation>
    <scope>NUCLEOTIDE SEQUENCE [LARGE SCALE GENOMIC DNA]</scope>
    <source>
        <strain evidence="13">Teg-2019</strain>
        <tissue evidence="13">Adductor muscle</tissue>
    </source>
</reference>
<keyword evidence="4" id="KW-0479">Metal-binding</keyword>
<keyword evidence="3" id="KW-0344">Guanine-nucleotide releasing factor</keyword>
<dbReference type="Pfam" id="PF01363">
    <property type="entry name" value="FYVE"/>
    <property type="match status" value="1"/>
</dbReference>
<evidence type="ECO:0000256" key="2">
    <source>
        <dbReference type="ARBA" id="ARBA00022490"/>
    </source>
</evidence>
<dbReference type="InterPro" id="IPR051092">
    <property type="entry name" value="FYVE_RhoGEF_PH"/>
</dbReference>
<proteinExistence type="predicted"/>
<dbReference type="InterPro" id="IPR001849">
    <property type="entry name" value="PH_domain"/>
</dbReference>
<dbReference type="Gene3D" id="3.30.40.10">
    <property type="entry name" value="Zinc/RING finger domain, C3HC4 (zinc finger)"/>
    <property type="match status" value="1"/>
</dbReference>
<dbReference type="PANTHER" id="PTHR12673">
    <property type="entry name" value="FACIOGENITAL DYSPLASIA PROTEIN"/>
    <property type="match status" value="1"/>
</dbReference>
<dbReference type="PROSITE" id="PS50003">
    <property type="entry name" value="PH_DOMAIN"/>
    <property type="match status" value="1"/>
</dbReference>
<feature type="compositionally biased region" description="Basic and acidic residues" evidence="9">
    <location>
        <begin position="234"/>
        <end position="243"/>
    </location>
</feature>
<evidence type="ECO:0000256" key="1">
    <source>
        <dbReference type="ARBA" id="ARBA00004245"/>
    </source>
</evidence>
<feature type="compositionally biased region" description="Basic and acidic residues" evidence="9">
    <location>
        <begin position="66"/>
        <end position="96"/>
    </location>
</feature>
<evidence type="ECO:0000259" key="11">
    <source>
        <dbReference type="PROSITE" id="PS50010"/>
    </source>
</evidence>
<dbReference type="InterPro" id="IPR000219">
    <property type="entry name" value="DH_dom"/>
</dbReference>
<feature type="region of interest" description="Disordered" evidence="9">
    <location>
        <begin position="37"/>
        <end position="123"/>
    </location>
</feature>
<dbReference type="InterPro" id="IPR017455">
    <property type="entry name" value="Znf_FYVE-rel"/>
</dbReference>
<dbReference type="Pfam" id="PF00621">
    <property type="entry name" value="RhoGEF"/>
    <property type="match status" value="1"/>
</dbReference>
<keyword evidence="7" id="KW-0206">Cytoskeleton</keyword>
<evidence type="ECO:0000256" key="8">
    <source>
        <dbReference type="PROSITE-ProRule" id="PRU00091"/>
    </source>
</evidence>
<dbReference type="InterPro" id="IPR011993">
    <property type="entry name" value="PH-like_dom_sf"/>
</dbReference>
<feature type="domain" description="FYVE-type" evidence="12">
    <location>
        <begin position="688"/>
        <end position="747"/>
    </location>
</feature>
<dbReference type="PANTHER" id="PTHR12673:SF241">
    <property type="entry name" value="DH DOMAIN-CONTAINING PROTEIN"/>
    <property type="match status" value="1"/>
</dbReference>
<evidence type="ECO:0000259" key="10">
    <source>
        <dbReference type="PROSITE" id="PS50003"/>
    </source>
</evidence>
<evidence type="ECO:0000259" key="12">
    <source>
        <dbReference type="PROSITE" id="PS50178"/>
    </source>
</evidence>
<dbReference type="InterPro" id="IPR035899">
    <property type="entry name" value="DBL_dom_sf"/>
</dbReference>
<feature type="region of interest" description="Disordered" evidence="9">
    <location>
        <begin position="877"/>
        <end position="897"/>
    </location>
</feature>
<keyword evidence="2" id="KW-0963">Cytoplasm</keyword>
<protein>
    <recommendedName>
        <fullName evidence="15">FYVE, RhoGEF and PH domain-containing protein 4</fullName>
    </recommendedName>
</protein>
<dbReference type="SMART" id="SM00064">
    <property type="entry name" value="FYVE"/>
    <property type="match status" value="1"/>
</dbReference>
<dbReference type="SMART" id="SM00325">
    <property type="entry name" value="RhoGEF"/>
    <property type="match status" value="1"/>
</dbReference>
<comment type="caution">
    <text evidence="13">The sequence shown here is derived from an EMBL/GenBank/DDBJ whole genome shotgun (WGS) entry which is preliminary data.</text>
</comment>
<evidence type="ECO:0000256" key="9">
    <source>
        <dbReference type="SAM" id="MobiDB-lite"/>
    </source>
</evidence>
<dbReference type="SMART" id="SM00233">
    <property type="entry name" value="PH"/>
    <property type="match status" value="2"/>
</dbReference>
<keyword evidence="6" id="KW-0862">Zinc</keyword>
<comment type="subcellular location">
    <subcellularLocation>
        <location evidence="1">Cytoplasm</location>
        <location evidence="1">Cytoskeleton</location>
    </subcellularLocation>
</comment>
<evidence type="ECO:0000256" key="4">
    <source>
        <dbReference type="ARBA" id="ARBA00022723"/>
    </source>
</evidence>
<feature type="domain" description="PH" evidence="10">
    <location>
        <begin position="772"/>
        <end position="871"/>
    </location>
</feature>
<name>A0ABQ9EB83_TEGGR</name>
<dbReference type="SUPFAM" id="SSF50729">
    <property type="entry name" value="PH domain-like"/>
    <property type="match status" value="2"/>
</dbReference>
<dbReference type="PROSITE" id="PS50010">
    <property type="entry name" value="DH_2"/>
    <property type="match status" value="1"/>
</dbReference>
<evidence type="ECO:0000313" key="13">
    <source>
        <dbReference type="EMBL" id="KAJ8301651.1"/>
    </source>
</evidence>
<dbReference type="SUPFAM" id="SSF48065">
    <property type="entry name" value="DBL homology domain (DH-domain)"/>
    <property type="match status" value="1"/>
</dbReference>
<evidence type="ECO:0000256" key="6">
    <source>
        <dbReference type="ARBA" id="ARBA00022833"/>
    </source>
</evidence>
<dbReference type="Gene3D" id="1.20.900.10">
    <property type="entry name" value="Dbl homology (DH) domain"/>
    <property type="match status" value="1"/>
</dbReference>
<keyword evidence="14" id="KW-1185">Reference proteome</keyword>
<feature type="compositionally biased region" description="Acidic residues" evidence="9">
    <location>
        <begin position="50"/>
        <end position="59"/>
    </location>
</feature>
<evidence type="ECO:0008006" key="15">
    <source>
        <dbReference type="Google" id="ProtNLM"/>
    </source>
</evidence>
<dbReference type="InterPro" id="IPR000306">
    <property type="entry name" value="Znf_FYVE"/>
</dbReference>
<feature type="region of interest" description="Disordered" evidence="9">
    <location>
        <begin position="216"/>
        <end position="304"/>
    </location>
</feature>
<evidence type="ECO:0000313" key="14">
    <source>
        <dbReference type="Proteomes" id="UP001217089"/>
    </source>
</evidence>
<dbReference type="InterPro" id="IPR013083">
    <property type="entry name" value="Znf_RING/FYVE/PHD"/>
</dbReference>
<evidence type="ECO:0000256" key="5">
    <source>
        <dbReference type="ARBA" id="ARBA00022771"/>
    </source>
</evidence>
<feature type="domain" description="DH" evidence="11">
    <location>
        <begin position="357"/>
        <end position="545"/>
    </location>
</feature>
<dbReference type="Proteomes" id="UP001217089">
    <property type="component" value="Unassembled WGS sequence"/>
</dbReference>
<dbReference type="Pfam" id="PF00169">
    <property type="entry name" value="PH"/>
    <property type="match status" value="1"/>
</dbReference>
<dbReference type="Gene3D" id="2.30.29.30">
    <property type="entry name" value="Pleckstrin-homology domain (PH domain)/Phosphotyrosine-binding domain (PTB)"/>
    <property type="match status" value="2"/>
</dbReference>
<organism evidence="13 14">
    <name type="scientific">Tegillarca granosa</name>
    <name type="common">Malaysian cockle</name>
    <name type="synonym">Anadara granosa</name>
    <dbReference type="NCBI Taxonomy" id="220873"/>
    <lineage>
        <taxon>Eukaryota</taxon>
        <taxon>Metazoa</taxon>
        <taxon>Spiralia</taxon>
        <taxon>Lophotrochozoa</taxon>
        <taxon>Mollusca</taxon>
        <taxon>Bivalvia</taxon>
        <taxon>Autobranchia</taxon>
        <taxon>Pteriomorphia</taxon>
        <taxon>Arcoida</taxon>
        <taxon>Arcoidea</taxon>
        <taxon>Arcidae</taxon>
        <taxon>Tegillarca</taxon>
    </lineage>
</organism>
<evidence type="ECO:0000256" key="7">
    <source>
        <dbReference type="ARBA" id="ARBA00023212"/>
    </source>
</evidence>
<keyword evidence="5 8" id="KW-0863">Zinc-finger</keyword>
<dbReference type="PROSITE" id="PS50178">
    <property type="entry name" value="ZF_FYVE"/>
    <property type="match status" value="1"/>
</dbReference>
<sequence length="897" mass="102055">MKTKLPKLAAPTKPKFLERLFNNVSKKSSKRVKNGLIIHSGNLSDHSTEEVDEQEEEISESGGECGKVEDNQLGDSERAKKEDLLDSELSDTHSEFILDSTSDFSPTNHNQTWSTPNSPRPSIVRQRLNDFQKLSQKCRQSQSTPSSPQFRSRTIVKSGDRILLFPGIQDKKRIYCCAFSRNEYFCKSVMSKGYVKALVEQINDIEKTGRNFFLDNIDENETETDDKNSFQPDSESRKNEQLKKQSRTPQGSPQLLPKRDKSHNGDLPSSARNSVRSSEYGASSSDCTSSSGHDRTEEESGIASDGSLSVIAKQWIDESWSGSDMSFDEFDEFSECESDIDHQEGFDKGDQKTPEDKLHRIALELLDTEKSYVTKLCLLDQIFQKKVREDNQTQNFLPPDVIPQMFSNVGSIYSFHNDFLLPQLKERIENWSSSPKIGDLMKKNAPFLKLYSEYVKNFDYAMTLINMWTEKSPKFAGIIAEIQKTPECGLLTLQHHMLGPIQRVPRYELLLKDYLKHLPEDSPDQQDATVALQLVTKAAEHANEAMKKIEKFHKLLEIKEKFGTAIDLISPTRELIREGRITKISARGGERQDRYLFLFNDLMLICSEPLLGNFKLKAQLEMDGMELIVHSVRNSNGENSGWCESIKTVISDFRCRKQSLRGAELTSEKDFESNHEELGKVAPRWIKDDEVTMCMQCTANFTAFRRRHHCRSCGIVICGKCSSKKVALPYDNNRCNRVCDKCYGILKSDNDDCQCGSTPTKTGVKQRKANEPSVLSGYLHISMDKGKSWGKRWIVLQKDFVLYFYKAHQDVCALSTLPLPGYAVDEITEDDHIDKENSFKLYHANEKTHFFYSESANSKERWLQVLSKMVKMELPEVNEKRLSDQSTGSNGASGDGS</sequence>
<accession>A0ABQ9EB83</accession>